<name>A0A1I7WQJ2_HETBA</name>
<sequence>MNKTSNEEYLPFYLTLLIYNLAIISHKIV</sequence>
<evidence type="ECO:0000313" key="2">
    <source>
        <dbReference type="Proteomes" id="UP000095283"/>
    </source>
</evidence>
<keyword evidence="2" id="KW-1185">Reference proteome</keyword>
<keyword evidence="1" id="KW-1133">Transmembrane helix</keyword>
<feature type="transmembrane region" description="Helical" evidence="1">
    <location>
        <begin position="12"/>
        <end position="28"/>
    </location>
</feature>
<protein>
    <submittedName>
        <fullName evidence="3">Transposase</fullName>
    </submittedName>
</protein>
<dbReference type="WBParaSite" id="Hba_07444">
    <property type="protein sequence ID" value="Hba_07444"/>
    <property type="gene ID" value="Hba_07444"/>
</dbReference>
<keyword evidence="1" id="KW-0472">Membrane</keyword>
<dbReference type="AlphaFoldDB" id="A0A1I7WQJ2"/>
<accession>A0A1I7WQJ2</accession>
<evidence type="ECO:0000313" key="3">
    <source>
        <dbReference type="WBParaSite" id="Hba_07444"/>
    </source>
</evidence>
<keyword evidence="1" id="KW-0812">Transmembrane</keyword>
<dbReference type="Proteomes" id="UP000095283">
    <property type="component" value="Unplaced"/>
</dbReference>
<organism evidence="2 3">
    <name type="scientific">Heterorhabditis bacteriophora</name>
    <name type="common">Entomopathogenic nematode worm</name>
    <dbReference type="NCBI Taxonomy" id="37862"/>
    <lineage>
        <taxon>Eukaryota</taxon>
        <taxon>Metazoa</taxon>
        <taxon>Ecdysozoa</taxon>
        <taxon>Nematoda</taxon>
        <taxon>Chromadorea</taxon>
        <taxon>Rhabditida</taxon>
        <taxon>Rhabditina</taxon>
        <taxon>Rhabditomorpha</taxon>
        <taxon>Strongyloidea</taxon>
        <taxon>Heterorhabditidae</taxon>
        <taxon>Heterorhabditis</taxon>
    </lineage>
</organism>
<reference evidence="3" key="1">
    <citation type="submission" date="2016-11" db="UniProtKB">
        <authorList>
            <consortium name="WormBaseParasite"/>
        </authorList>
    </citation>
    <scope>IDENTIFICATION</scope>
</reference>
<proteinExistence type="predicted"/>
<evidence type="ECO:0000256" key="1">
    <source>
        <dbReference type="SAM" id="Phobius"/>
    </source>
</evidence>